<evidence type="ECO:0000256" key="7">
    <source>
        <dbReference type="RuleBase" id="RU000488"/>
    </source>
</evidence>
<keyword evidence="9" id="KW-1185">Reference proteome</keyword>
<evidence type="ECO:0000256" key="3">
    <source>
        <dbReference type="ARBA" id="ARBA00022692"/>
    </source>
</evidence>
<evidence type="ECO:0000256" key="5">
    <source>
        <dbReference type="ARBA" id="ARBA00023136"/>
    </source>
</evidence>
<evidence type="ECO:0000256" key="4">
    <source>
        <dbReference type="ARBA" id="ARBA00022737"/>
    </source>
</evidence>
<organism evidence="8 9">
    <name type="scientific">Rubroshorea leprosula</name>
    <dbReference type="NCBI Taxonomy" id="152421"/>
    <lineage>
        <taxon>Eukaryota</taxon>
        <taxon>Viridiplantae</taxon>
        <taxon>Streptophyta</taxon>
        <taxon>Embryophyta</taxon>
        <taxon>Tracheophyta</taxon>
        <taxon>Spermatophyta</taxon>
        <taxon>Magnoliopsida</taxon>
        <taxon>eudicotyledons</taxon>
        <taxon>Gunneridae</taxon>
        <taxon>Pentapetalae</taxon>
        <taxon>rosids</taxon>
        <taxon>malvids</taxon>
        <taxon>Malvales</taxon>
        <taxon>Dipterocarpaceae</taxon>
        <taxon>Rubroshorea</taxon>
    </lineage>
</organism>
<evidence type="ECO:0000256" key="2">
    <source>
        <dbReference type="ARBA" id="ARBA00022448"/>
    </source>
</evidence>
<keyword evidence="4" id="KW-0677">Repeat</keyword>
<dbReference type="InterPro" id="IPR002067">
    <property type="entry name" value="MCP"/>
</dbReference>
<protein>
    <recommendedName>
        <fullName evidence="10">Mitochondrial carrier protein</fullName>
    </recommendedName>
</protein>
<dbReference type="PANTHER" id="PTHR24089">
    <property type="entry name" value="SOLUTE CARRIER FAMILY 25"/>
    <property type="match status" value="1"/>
</dbReference>
<dbReference type="AlphaFoldDB" id="A0AAV5IG34"/>
<dbReference type="GO" id="GO:0055085">
    <property type="term" value="P:transmembrane transport"/>
    <property type="evidence" value="ECO:0007669"/>
    <property type="project" value="InterPro"/>
</dbReference>
<name>A0AAV5IG34_9ROSI</name>
<feature type="repeat" description="Solcar" evidence="6">
    <location>
        <begin position="26"/>
        <end position="108"/>
    </location>
</feature>
<dbReference type="Proteomes" id="UP001054252">
    <property type="component" value="Unassembled WGS sequence"/>
</dbReference>
<sequence>MDSVNEDGFLDECRDHEDVYIVESFPVYVMESITAGAASALAKTAAAPLERVKILFQTRAQGFHSIGVAQSLKKMVAHEGLKGNGVSILRMFPYSAFHHMTYQQCHGLLLINCPSVGTGPFADILADSAAGGTAFLCTYPLDLARTKLAYQVVDQSRSFSNGSRCIHSGHPAYRGITDVFRTVYREGGFCAFYKGVGPTLGGILPYTGSKYLAYEELRTCPLDVVQRQKQVDIQQRGGAGYKNTMQGLVAIVQNQGWRQLYSGASINYMKAIPSVAICFTSFDLMKHWLHIPSRQEF</sequence>
<keyword evidence="3 6" id="KW-0812">Transmembrane</keyword>
<dbReference type="PROSITE" id="PS50920">
    <property type="entry name" value="SOLCAR"/>
    <property type="match status" value="2"/>
</dbReference>
<dbReference type="Pfam" id="PF00153">
    <property type="entry name" value="Mito_carr"/>
    <property type="match status" value="3"/>
</dbReference>
<feature type="repeat" description="Solcar" evidence="6">
    <location>
        <begin position="118"/>
        <end position="220"/>
    </location>
</feature>
<comment type="subcellular location">
    <subcellularLocation>
        <location evidence="1">Membrane</location>
        <topology evidence="1">Multi-pass membrane protein</topology>
    </subcellularLocation>
</comment>
<dbReference type="Gene3D" id="1.50.40.10">
    <property type="entry name" value="Mitochondrial carrier domain"/>
    <property type="match status" value="1"/>
</dbReference>
<dbReference type="InterPro" id="IPR018108">
    <property type="entry name" value="MCP_transmembrane"/>
</dbReference>
<dbReference type="GO" id="GO:0016020">
    <property type="term" value="C:membrane"/>
    <property type="evidence" value="ECO:0007669"/>
    <property type="project" value="UniProtKB-SubCell"/>
</dbReference>
<keyword evidence="5 6" id="KW-0472">Membrane</keyword>
<accession>A0AAV5IG34</accession>
<dbReference type="SUPFAM" id="SSF103506">
    <property type="entry name" value="Mitochondrial carrier"/>
    <property type="match status" value="1"/>
</dbReference>
<comment type="caution">
    <text evidence="8">The sequence shown here is derived from an EMBL/GenBank/DDBJ whole genome shotgun (WGS) entry which is preliminary data.</text>
</comment>
<gene>
    <name evidence="8" type="ORF">SLEP1_g13489</name>
</gene>
<comment type="similarity">
    <text evidence="7">Belongs to the mitochondrial carrier (TC 2.A.29) family.</text>
</comment>
<evidence type="ECO:0008006" key="10">
    <source>
        <dbReference type="Google" id="ProtNLM"/>
    </source>
</evidence>
<reference evidence="8 9" key="1">
    <citation type="journal article" date="2021" name="Commun. Biol.">
        <title>The genome of Shorea leprosula (Dipterocarpaceae) highlights the ecological relevance of drought in aseasonal tropical rainforests.</title>
        <authorList>
            <person name="Ng K.K.S."/>
            <person name="Kobayashi M.J."/>
            <person name="Fawcett J.A."/>
            <person name="Hatakeyama M."/>
            <person name="Paape T."/>
            <person name="Ng C.H."/>
            <person name="Ang C.C."/>
            <person name="Tnah L.H."/>
            <person name="Lee C.T."/>
            <person name="Nishiyama T."/>
            <person name="Sese J."/>
            <person name="O'Brien M.J."/>
            <person name="Copetti D."/>
            <person name="Mohd Noor M.I."/>
            <person name="Ong R.C."/>
            <person name="Putra M."/>
            <person name="Sireger I.Z."/>
            <person name="Indrioko S."/>
            <person name="Kosugi Y."/>
            <person name="Izuno A."/>
            <person name="Isagi Y."/>
            <person name="Lee S.L."/>
            <person name="Shimizu K.K."/>
        </authorList>
    </citation>
    <scope>NUCLEOTIDE SEQUENCE [LARGE SCALE GENOMIC DNA]</scope>
    <source>
        <strain evidence="8">214</strain>
    </source>
</reference>
<evidence type="ECO:0000256" key="6">
    <source>
        <dbReference type="PROSITE-ProRule" id="PRU00282"/>
    </source>
</evidence>
<proteinExistence type="inferred from homology"/>
<dbReference type="PRINTS" id="PR00926">
    <property type="entry name" value="MITOCARRIER"/>
</dbReference>
<evidence type="ECO:0000256" key="1">
    <source>
        <dbReference type="ARBA" id="ARBA00004141"/>
    </source>
</evidence>
<dbReference type="EMBL" id="BPVZ01000016">
    <property type="protein sequence ID" value="GKV00877.1"/>
    <property type="molecule type" value="Genomic_DNA"/>
</dbReference>
<keyword evidence="2 7" id="KW-0813">Transport</keyword>
<evidence type="ECO:0000313" key="8">
    <source>
        <dbReference type="EMBL" id="GKV00877.1"/>
    </source>
</evidence>
<evidence type="ECO:0000313" key="9">
    <source>
        <dbReference type="Proteomes" id="UP001054252"/>
    </source>
</evidence>
<dbReference type="InterPro" id="IPR023395">
    <property type="entry name" value="MCP_dom_sf"/>
</dbReference>